<sequence length="79" mass="9132">MKKFAAVRTAYYKDQALSKDVKKNAWIKEKQKDGSIISVKKQTTVRKSYKSAIAELEHVMRTGNTNSVNIFDEYTHHNL</sequence>
<dbReference type="RefSeq" id="WP_193156274.1">
    <property type="nucleotide sequence ID" value="NZ_AQGU01000027.1"/>
</dbReference>
<accession>A0ABR9E276</accession>
<reference evidence="1 2" key="1">
    <citation type="submission" date="2015-06" db="EMBL/GenBank/DDBJ databases">
        <title>Genome sequence of Pseudoalteromonas aliena.</title>
        <authorList>
            <person name="Xie B.-B."/>
            <person name="Rong J.-C."/>
            <person name="Qin Q.-L."/>
            <person name="Zhang Y.-Z."/>
        </authorList>
    </citation>
    <scope>NUCLEOTIDE SEQUENCE [LARGE SCALE GENOMIC DNA]</scope>
    <source>
        <strain evidence="1 2">SW19</strain>
    </source>
</reference>
<keyword evidence="2" id="KW-1185">Reference proteome</keyword>
<name>A0ABR9E276_9GAMM</name>
<organism evidence="1 2">
    <name type="scientific">Pseudoalteromonas aliena SW19</name>
    <dbReference type="NCBI Taxonomy" id="1314866"/>
    <lineage>
        <taxon>Bacteria</taxon>
        <taxon>Pseudomonadati</taxon>
        <taxon>Pseudomonadota</taxon>
        <taxon>Gammaproteobacteria</taxon>
        <taxon>Alteromonadales</taxon>
        <taxon>Pseudoalteromonadaceae</taxon>
        <taxon>Pseudoalteromonas</taxon>
    </lineage>
</organism>
<evidence type="ECO:0000313" key="1">
    <source>
        <dbReference type="EMBL" id="MBE0360660.1"/>
    </source>
</evidence>
<protein>
    <submittedName>
        <fullName evidence="1">Uncharacterized protein</fullName>
    </submittedName>
</protein>
<proteinExistence type="predicted"/>
<evidence type="ECO:0000313" key="2">
    <source>
        <dbReference type="Proteomes" id="UP000648482"/>
    </source>
</evidence>
<dbReference type="EMBL" id="AQGU01000027">
    <property type="protein sequence ID" value="MBE0360660.1"/>
    <property type="molecule type" value="Genomic_DNA"/>
</dbReference>
<dbReference type="Proteomes" id="UP000648482">
    <property type="component" value="Unassembled WGS sequence"/>
</dbReference>
<comment type="caution">
    <text evidence="1">The sequence shown here is derived from an EMBL/GenBank/DDBJ whole genome shotgun (WGS) entry which is preliminary data.</text>
</comment>
<gene>
    <name evidence="1" type="ORF">PALI_a2683</name>
</gene>